<evidence type="ECO:0000259" key="16">
    <source>
        <dbReference type="Pfam" id="PF00849"/>
    </source>
</evidence>
<dbReference type="PANTHER" id="PTHR21600">
    <property type="entry name" value="MITOCHONDRIAL RNA PSEUDOURIDINE SYNTHASE"/>
    <property type="match status" value="1"/>
</dbReference>
<dbReference type="PANTHER" id="PTHR21600:SF91">
    <property type="entry name" value="DUAL-SPECIFICITY RNA PSEUDOURIDINE SYNTHASE RLUA"/>
    <property type="match status" value="1"/>
</dbReference>
<dbReference type="PROSITE" id="PS01129">
    <property type="entry name" value="PSI_RLU"/>
    <property type="match status" value="1"/>
</dbReference>
<comment type="catalytic activity">
    <reaction evidence="5">
        <text>uridine(32) in tRNA = pseudouridine(32) in tRNA</text>
        <dbReference type="Rhea" id="RHEA:42544"/>
        <dbReference type="Rhea" id="RHEA-COMP:10107"/>
        <dbReference type="Rhea" id="RHEA-COMP:10108"/>
        <dbReference type="ChEBI" id="CHEBI:65314"/>
        <dbReference type="ChEBI" id="CHEBI:65315"/>
        <dbReference type="EC" id="5.4.99.28"/>
    </reaction>
</comment>
<dbReference type="InterPro" id="IPR020103">
    <property type="entry name" value="PsdUridine_synth_cat_dom_sf"/>
</dbReference>
<dbReference type="OrthoDB" id="9807829at2"/>
<dbReference type="SUPFAM" id="SSF55120">
    <property type="entry name" value="Pseudouridine synthase"/>
    <property type="match status" value="1"/>
</dbReference>
<keyword evidence="2" id="KW-0698">rRNA processing</keyword>
<dbReference type="GO" id="GO:0000455">
    <property type="term" value="P:enzyme-directed rRNA pseudouridine synthesis"/>
    <property type="evidence" value="ECO:0007669"/>
    <property type="project" value="TreeGrafter"/>
</dbReference>
<dbReference type="GO" id="GO:0008033">
    <property type="term" value="P:tRNA processing"/>
    <property type="evidence" value="ECO:0007669"/>
    <property type="project" value="UniProtKB-KW"/>
</dbReference>
<dbReference type="EC" id="5.4.99.28" evidence="8"/>
<evidence type="ECO:0000256" key="3">
    <source>
        <dbReference type="ARBA" id="ARBA00022694"/>
    </source>
</evidence>
<dbReference type="EMBL" id="CP021425">
    <property type="protein sequence ID" value="ARU58763.1"/>
    <property type="molecule type" value="Genomic_DNA"/>
</dbReference>
<evidence type="ECO:0000256" key="11">
    <source>
        <dbReference type="ARBA" id="ARBA00041266"/>
    </source>
</evidence>
<evidence type="ECO:0000256" key="9">
    <source>
        <dbReference type="ARBA" id="ARBA00038945"/>
    </source>
</evidence>
<dbReference type="Proteomes" id="UP000196027">
    <property type="component" value="Chromosome"/>
</dbReference>
<name>A0A1Y0IH79_9GAMM</name>
<keyword evidence="4" id="KW-0413">Isomerase</keyword>
<keyword evidence="18" id="KW-1185">Reference proteome</keyword>
<evidence type="ECO:0000256" key="8">
    <source>
        <dbReference type="ARBA" id="ARBA00038944"/>
    </source>
</evidence>
<evidence type="ECO:0000256" key="5">
    <source>
        <dbReference type="ARBA" id="ARBA00036184"/>
    </source>
</evidence>
<dbReference type="InterPro" id="IPR006145">
    <property type="entry name" value="PsdUridine_synth_RsuA/RluA"/>
</dbReference>
<evidence type="ECO:0000313" key="18">
    <source>
        <dbReference type="Proteomes" id="UP000196027"/>
    </source>
</evidence>
<dbReference type="KEGG" id="ome:OLMES_4774"/>
<protein>
    <recommendedName>
        <fullName evidence="10">Dual-specificity RNA pseudouridine synthase RluA</fullName>
        <ecNumber evidence="8">5.4.99.28</ecNumber>
        <ecNumber evidence="9">5.4.99.29</ecNumber>
    </recommendedName>
    <alternativeName>
        <fullName evidence="11">23S rRNA pseudouridine(746) synthase</fullName>
    </alternativeName>
    <alternativeName>
        <fullName evidence="14">Ribosomal large subunit pseudouridine synthase A</fullName>
    </alternativeName>
    <alternativeName>
        <fullName evidence="13">rRNA pseudouridylate synthase A</fullName>
    </alternativeName>
    <alternativeName>
        <fullName evidence="15">rRNA-uridine isomerase A</fullName>
    </alternativeName>
    <alternativeName>
        <fullName evidence="12">tRNA pseudouridine(32) synthase</fullName>
    </alternativeName>
</protein>
<dbReference type="Pfam" id="PF00849">
    <property type="entry name" value="PseudoU_synth_2"/>
    <property type="match status" value="1"/>
</dbReference>
<dbReference type="InterPro" id="IPR006224">
    <property type="entry name" value="PsdUridine_synth_RluA-like_CS"/>
</dbReference>
<dbReference type="InterPro" id="IPR050188">
    <property type="entry name" value="RluA_PseudoU_synthase"/>
</dbReference>
<evidence type="ECO:0000256" key="14">
    <source>
        <dbReference type="ARBA" id="ARBA00042883"/>
    </source>
</evidence>
<dbReference type="GO" id="GO:0160142">
    <property type="term" value="F:23S rRNA pseudouridine(746) synthase activity"/>
    <property type="evidence" value="ECO:0007669"/>
    <property type="project" value="UniProtKB-EC"/>
</dbReference>
<comment type="function">
    <text evidence="7">Dual specificity enzyme that catalyzes the synthesis of pseudouridine from uracil-746 in 23S ribosomal RNA and from uracil-32 in the anticodon stem and loop of transfer RNAs.</text>
</comment>
<comment type="similarity">
    <text evidence="1">Belongs to the pseudouridine synthase RluA family.</text>
</comment>
<feature type="domain" description="Pseudouridine synthase RsuA/RluA-like" evidence="16">
    <location>
        <begin position="17"/>
        <end position="162"/>
    </location>
</feature>
<dbReference type="EC" id="5.4.99.29" evidence="9"/>
<evidence type="ECO:0000256" key="10">
    <source>
        <dbReference type="ARBA" id="ARBA00039988"/>
    </source>
</evidence>
<dbReference type="AlphaFoldDB" id="A0A1Y0IH79"/>
<proteinExistence type="inferred from homology"/>
<dbReference type="RefSeq" id="WP_087463506.1">
    <property type="nucleotide sequence ID" value="NZ_CP021425.1"/>
</dbReference>
<evidence type="ECO:0000256" key="15">
    <source>
        <dbReference type="ARBA" id="ARBA00043143"/>
    </source>
</evidence>
<evidence type="ECO:0000256" key="1">
    <source>
        <dbReference type="ARBA" id="ARBA00010876"/>
    </source>
</evidence>
<keyword evidence="3" id="KW-0819">tRNA processing</keyword>
<evidence type="ECO:0000256" key="6">
    <source>
        <dbReference type="ARBA" id="ARBA00036916"/>
    </source>
</evidence>
<dbReference type="CDD" id="cd02869">
    <property type="entry name" value="PseudoU_synth_RluA_like"/>
    <property type="match status" value="1"/>
</dbReference>
<evidence type="ECO:0000256" key="12">
    <source>
        <dbReference type="ARBA" id="ARBA00042372"/>
    </source>
</evidence>
<organism evidence="17 18">
    <name type="scientific">Oleiphilus messinensis</name>
    <dbReference type="NCBI Taxonomy" id="141451"/>
    <lineage>
        <taxon>Bacteria</taxon>
        <taxon>Pseudomonadati</taxon>
        <taxon>Pseudomonadota</taxon>
        <taxon>Gammaproteobacteria</taxon>
        <taxon>Oceanospirillales</taxon>
        <taxon>Oleiphilaceae</taxon>
        <taxon>Oleiphilus</taxon>
    </lineage>
</organism>
<reference evidence="17 18" key="1">
    <citation type="submission" date="2017-05" db="EMBL/GenBank/DDBJ databases">
        <title>Genomic insights into alkan degradation activity of Oleiphilus messinensis.</title>
        <authorList>
            <person name="Kozyavkin S.A."/>
            <person name="Slesarev A.I."/>
            <person name="Golyshin P.N."/>
            <person name="Korzhenkov A."/>
            <person name="Golyshina O.N."/>
            <person name="Toshchakov S.V."/>
        </authorList>
    </citation>
    <scope>NUCLEOTIDE SEQUENCE [LARGE SCALE GENOMIC DNA]</scope>
    <source>
        <strain evidence="17 18">ME102</strain>
    </source>
</reference>
<evidence type="ECO:0000256" key="13">
    <source>
        <dbReference type="ARBA" id="ARBA00042844"/>
    </source>
</evidence>
<evidence type="ECO:0000256" key="2">
    <source>
        <dbReference type="ARBA" id="ARBA00022552"/>
    </source>
</evidence>
<sequence length="213" mass="24251">MNIQSQIKPDILYFDEDIVVTNKPANRLSVPGRDPTLPSSMYTLTSDSFGELHVVHRLDCETSGIMVFARNKEALRNLSKQFHDRVTRKRYIAEVYGDPLKAAGTIEIPLICDWPFRPRQKVDYVYGKYACTLYRKIKPGYAGARLELTPVTGRSHQLRVHMRMLGHPILGDALYAHPAAKVQAPRLYLHASQLEFKHPTNGTLQRFECAAPF</sequence>
<dbReference type="GO" id="GO:0003723">
    <property type="term" value="F:RNA binding"/>
    <property type="evidence" value="ECO:0007669"/>
    <property type="project" value="InterPro"/>
</dbReference>
<evidence type="ECO:0000256" key="4">
    <source>
        <dbReference type="ARBA" id="ARBA00023235"/>
    </source>
</evidence>
<dbReference type="Gene3D" id="3.30.2350.10">
    <property type="entry name" value="Pseudouridine synthase"/>
    <property type="match status" value="1"/>
</dbReference>
<gene>
    <name evidence="17" type="ORF">OLMES_4774</name>
</gene>
<accession>A0A1Y0IH79</accession>
<evidence type="ECO:0000313" key="17">
    <source>
        <dbReference type="EMBL" id="ARU58763.1"/>
    </source>
</evidence>
<dbReference type="GO" id="GO:0160151">
    <property type="term" value="F:tRNA pseudouridine(32) synthase activity"/>
    <property type="evidence" value="ECO:0007669"/>
    <property type="project" value="UniProtKB-EC"/>
</dbReference>
<comment type="catalytic activity">
    <reaction evidence="6">
        <text>uridine(746) in 23S rRNA = pseudouridine(746) in 23S rRNA</text>
        <dbReference type="Rhea" id="RHEA:42548"/>
        <dbReference type="Rhea" id="RHEA-COMP:10109"/>
        <dbReference type="Rhea" id="RHEA-COMP:10110"/>
        <dbReference type="ChEBI" id="CHEBI:65314"/>
        <dbReference type="ChEBI" id="CHEBI:65315"/>
        <dbReference type="EC" id="5.4.99.29"/>
    </reaction>
</comment>
<evidence type="ECO:0000256" key="7">
    <source>
        <dbReference type="ARBA" id="ARBA00037305"/>
    </source>
</evidence>